<dbReference type="GO" id="GO:0016226">
    <property type="term" value="P:iron-sulfur cluster assembly"/>
    <property type="evidence" value="ECO:0007669"/>
    <property type="project" value="TreeGrafter"/>
</dbReference>
<keyword evidence="2" id="KW-0809">Transit peptide</keyword>
<dbReference type="Proteomes" id="UP000249723">
    <property type="component" value="Unassembled WGS sequence"/>
</dbReference>
<dbReference type="STRING" id="289078.A0A2X0K6Y2"/>
<reference evidence="6" key="1">
    <citation type="submission" date="2016-10" db="EMBL/GenBank/DDBJ databases">
        <authorList>
            <person name="Jeantristanb JTB J.-T."/>
            <person name="Ricardo R."/>
        </authorList>
    </citation>
    <scope>NUCLEOTIDE SEQUENCE [LARGE SCALE GENOMIC DNA]</scope>
</reference>
<proteinExistence type="inferred from homology"/>
<name>A0A2X0K6Y2_9BASI</name>
<dbReference type="PANTHER" id="PTHR22602:SF0">
    <property type="entry name" value="TRANSFERASE CAF17, MITOCHONDRIAL-RELATED"/>
    <property type="match status" value="1"/>
</dbReference>
<dbReference type="InterPro" id="IPR027266">
    <property type="entry name" value="TrmE/GcvT-like"/>
</dbReference>
<evidence type="ECO:0000256" key="3">
    <source>
        <dbReference type="ARBA" id="ARBA00023128"/>
    </source>
</evidence>
<dbReference type="SUPFAM" id="SSF103025">
    <property type="entry name" value="Folate-binding domain"/>
    <property type="match status" value="1"/>
</dbReference>
<accession>A0A2X0K6Y2</accession>
<gene>
    <name evidence="5" type="ORF">BZ3500_MVSOF-1268-A1-R1_CHR2-1G04600</name>
</gene>
<dbReference type="EMBL" id="FMWP01000012">
    <property type="protein sequence ID" value="SCZ88732.1"/>
    <property type="molecule type" value="Genomic_DNA"/>
</dbReference>
<dbReference type="InterPro" id="IPR045179">
    <property type="entry name" value="YgfZ/GcvT"/>
</dbReference>
<dbReference type="GO" id="GO:0005759">
    <property type="term" value="C:mitochondrial matrix"/>
    <property type="evidence" value="ECO:0007669"/>
    <property type="project" value="TreeGrafter"/>
</dbReference>
<keyword evidence="6" id="KW-1185">Reference proteome</keyword>
<evidence type="ECO:0000313" key="6">
    <source>
        <dbReference type="Proteomes" id="UP000249723"/>
    </source>
</evidence>
<evidence type="ECO:0000256" key="1">
    <source>
        <dbReference type="ARBA" id="ARBA00004173"/>
    </source>
</evidence>
<dbReference type="Gene3D" id="3.30.1360.120">
    <property type="entry name" value="Probable tRNA modification gtpase trme, domain 1"/>
    <property type="match status" value="1"/>
</dbReference>
<evidence type="ECO:0000256" key="2">
    <source>
        <dbReference type="ARBA" id="ARBA00022946"/>
    </source>
</evidence>
<organism evidence="5 6">
    <name type="scientific">Microbotryum saponariae</name>
    <dbReference type="NCBI Taxonomy" id="289078"/>
    <lineage>
        <taxon>Eukaryota</taxon>
        <taxon>Fungi</taxon>
        <taxon>Dikarya</taxon>
        <taxon>Basidiomycota</taxon>
        <taxon>Pucciniomycotina</taxon>
        <taxon>Microbotryomycetes</taxon>
        <taxon>Microbotryales</taxon>
        <taxon>Microbotryaceae</taxon>
        <taxon>Microbotryum</taxon>
    </lineage>
</organism>
<evidence type="ECO:0000313" key="5">
    <source>
        <dbReference type="EMBL" id="SCZ88732.1"/>
    </source>
</evidence>
<protein>
    <submittedName>
        <fullName evidence="5">BZ3500_MvSof-1268-A1-R1_Chr2-1g04600 protein</fullName>
    </submittedName>
</protein>
<keyword evidence="3" id="KW-0496">Mitochondrion</keyword>
<comment type="similarity">
    <text evidence="4">Belongs to the GcvT family. CAF17/IBA57 subfamily.</text>
</comment>
<dbReference type="AlphaFoldDB" id="A0A2X0K6Y2"/>
<dbReference type="PANTHER" id="PTHR22602">
    <property type="entry name" value="TRANSFERASE CAF17, MITOCHONDRIAL-RELATED"/>
    <property type="match status" value="1"/>
</dbReference>
<comment type="subcellular location">
    <subcellularLocation>
        <location evidence="1">Mitochondrion</location>
    </subcellularLocation>
</comment>
<dbReference type="InterPro" id="IPR017703">
    <property type="entry name" value="YgfZ/GCV_T_CS"/>
</dbReference>
<dbReference type="NCBIfam" id="TIGR03317">
    <property type="entry name" value="ygfZ_signature"/>
    <property type="match status" value="1"/>
</dbReference>
<sequence length="463" mass="51145">MNRISTQIRSWASMRPSLLTCSCNTSTNAIYSTSSSTLLSRRSLSSSSAFRSTSNNASPYVYTSLPTRSLLRIGGEDVDKFLQGLITNDVARLRSRPTHALYAGVLKADVGHLVTKHICTVPIAYVMTTPQGRALHDLFIYPSPTPSPSSTYLLDHPTEVSDSFRKYLKRHILRSKVKLAPTASTAEQVQVAWKPRKGEDAAPDSEMDRLALEAEEWLQANKALRDPRDSSMGWRWVAEQGNTDQVPPPKLFQQVTPPYHHLHRLLLGIPEGQADLASLPLEGNLDFLGAIDFKKGCYVGQELTARTHHRGVVRKRQVPVRLFREGEDVPEELYPTHSTLKPYPELFPLPPPGSSLTPPSVIGTKAASRHTGRLHSTLPIVTSSGSSFALGLATIRMDKLSPDAQDGGVFVVKAELKEGEEQGWGAGESEMEGERWFAKAFLEEGGWLSRGLKEERERKGGDE</sequence>
<evidence type="ECO:0000256" key="4">
    <source>
        <dbReference type="ARBA" id="ARBA00093447"/>
    </source>
</evidence>